<dbReference type="GO" id="GO:0006310">
    <property type="term" value="P:DNA recombination"/>
    <property type="evidence" value="ECO:0007669"/>
    <property type="project" value="UniProtKB-KW"/>
</dbReference>
<keyword evidence="5" id="KW-0233">DNA recombination</keyword>
<dbReference type="NCBIfam" id="NF001462">
    <property type="entry name" value="PRK00321.1-3"/>
    <property type="match status" value="1"/>
</dbReference>
<evidence type="ECO:0000313" key="7">
    <source>
        <dbReference type="Proteomes" id="UP000501168"/>
    </source>
</evidence>
<organism evidence="6 7">
    <name type="scientific">Zophobihabitans entericus</name>
    <dbReference type="NCBI Taxonomy" id="1635327"/>
    <lineage>
        <taxon>Bacteria</taxon>
        <taxon>Pseudomonadati</taxon>
        <taxon>Pseudomonadota</taxon>
        <taxon>Gammaproteobacteria</taxon>
        <taxon>Orbales</taxon>
        <taxon>Orbaceae</taxon>
        <taxon>Zophobihabitans</taxon>
    </lineage>
</organism>
<dbReference type="InterPro" id="IPR007476">
    <property type="entry name" value="RdgC"/>
</dbReference>
<sequence length="304" mass="34981">MLWFKNAIVYQLNKDDHLTKENVEKALQSHPFIPCGSQDSTKFGWVSPFGDSQDVNLFEIQGHMLLKAKKETKLLPSSVVKQALQAKVEKLENAQSRKLKKIEKDSLKDEVMIDLLPRAFSKYNYYWLWIDTKNKRVIADSGSHKQAEDLLALLRKGLGTLALTPLHYDTPLEQIMTTWVQKQQIHPPFILGDEAELKDPLEGNGIIRCKNQEVTSEEILSHIEAGKQITKLKLYEEEKLNFMLHHDITIKRIKYETTLLDQNEDIGKDEREKRLEADFLLMSQALSSTLNNLLSVIEKVAKNT</sequence>
<dbReference type="Proteomes" id="UP000501168">
    <property type="component" value="Chromosome"/>
</dbReference>
<evidence type="ECO:0000313" key="6">
    <source>
        <dbReference type="EMBL" id="QIQ22329.1"/>
    </source>
</evidence>
<dbReference type="PANTHER" id="PTHR38103">
    <property type="entry name" value="RECOMBINATION-ASSOCIATED PROTEIN RDGC"/>
    <property type="match status" value="1"/>
</dbReference>
<dbReference type="EMBL" id="CP050253">
    <property type="protein sequence ID" value="QIQ22329.1"/>
    <property type="molecule type" value="Genomic_DNA"/>
</dbReference>
<name>A0A6G9IEU7_9GAMM</name>
<evidence type="ECO:0000256" key="1">
    <source>
        <dbReference type="ARBA" id="ARBA00004453"/>
    </source>
</evidence>
<evidence type="ECO:0000256" key="4">
    <source>
        <dbReference type="ARBA" id="ARBA00022490"/>
    </source>
</evidence>
<gene>
    <name evidence="6" type="primary">rdgC</name>
    <name evidence="6" type="ORF">IPMB12_11905</name>
</gene>
<comment type="subcellular location">
    <subcellularLocation>
        <location evidence="1">Cytoplasm</location>
        <location evidence="1">Nucleoid</location>
    </subcellularLocation>
</comment>
<dbReference type="InParanoid" id="A0A6G9IEU7"/>
<proteinExistence type="inferred from homology"/>
<dbReference type="GO" id="GO:0003690">
    <property type="term" value="F:double-stranded DNA binding"/>
    <property type="evidence" value="ECO:0007669"/>
    <property type="project" value="TreeGrafter"/>
</dbReference>
<evidence type="ECO:0000256" key="2">
    <source>
        <dbReference type="ARBA" id="ARBA00008657"/>
    </source>
</evidence>
<evidence type="ECO:0000256" key="5">
    <source>
        <dbReference type="ARBA" id="ARBA00023172"/>
    </source>
</evidence>
<accession>A0A6G9IEU7</accession>
<keyword evidence="4" id="KW-0963">Cytoplasm</keyword>
<dbReference type="NCBIfam" id="NF001464">
    <property type="entry name" value="PRK00321.1-5"/>
    <property type="match status" value="1"/>
</dbReference>
<comment type="similarity">
    <text evidence="2">Belongs to the RdgC family.</text>
</comment>
<dbReference type="GO" id="GO:0000018">
    <property type="term" value="P:regulation of DNA recombination"/>
    <property type="evidence" value="ECO:0007669"/>
    <property type="project" value="TreeGrafter"/>
</dbReference>
<reference evidence="6 7" key="1">
    <citation type="submission" date="2020-03" db="EMBL/GenBank/DDBJ databases">
        <title>Complete genome sequence of Orbus sp. IPMB12 (BCRC 80908).</title>
        <authorList>
            <person name="Lo W.-S."/>
            <person name="Chang T.-H."/>
            <person name="Kuo C.-H."/>
        </authorList>
    </citation>
    <scope>NUCLEOTIDE SEQUENCE [LARGE SCALE GENOMIC DNA]</scope>
    <source>
        <strain evidence="6 7">IPMB12</strain>
    </source>
</reference>
<protein>
    <recommendedName>
        <fullName evidence="3">Recombination-associated protein RdgC</fullName>
    </recommendedName>
</protein>
<evidence type="ECO:0000256" key="3">
    <source>
        <dbReference type="ARBA" id="ARBA00022296"/>
    </source>
</evidence>
<dbReference type="AlphaFoldDB" id="A0A6G9IEU7"/>
<dbReference type="GO" id="GO:0043590">
    <property type="term" value="C:bacterial nucleoid"/>
    <property type="evidence" value="ECO:0007669"/>
    <property type="project" value="TreeGrafter"/>
</dbReference>
<dbReference type="PANTHER" id="PTHR38103:SF1">
    <property type="entry name" value="RECOMBINATION-ASSOCIATED PROTEIN RDGC"/>
    <property type="match status" value="1"/>
</dbReference>
<dbReference type="RefSeq" id="WP_166917625.1">
    <property type="nucleotide sequence ID" value="NZ_CP050253.1"/>
</dbReference>
<dbReference type="KEGG" id="orb:IPMB12_11905"/>
<keyword evidence="7" id="KW-1185">Reference proteome</keyword>
<dbReference type="Pfam" id="PF04381">
    <property type="entry name" value="RdgC"/>
    <property type="match status" value="1"/>
</dbReference>
<dbReference type="FunCoup" id="A0A6G9IEU7">
    <property type="interactions" value="108"/>
</dbReference>